<dbReference type="EMBL" id="JASCZI010272080">
    <property type="protein sequence ID" value="MED6219965.1"/>
    <property type="molecule type" value="Genomic_DNA"/>
</dbReference>
<feature type="transmembrane region" description="Helical" evidence="2">
    <location>
        <begin position="169"/>
        <end position="190"/>
    </location>
</feature>
<feature type="region of interest" description="Disordered" evidence="1">
    <location>
        <begin position="1"/>
        <end position="51"/>
    </location>
</feature>
<reference evidence="3 4" key="1">
    <citation type="journal article" date="2023" name="Plants (Basel)">
        <title>Bridging the Gap: Combining Genomics and Transcriptomics Approaches to Understand Stylosanthes scabra, an Orphan Legume from the Brazilian Caatinga.</title>
        <authorList>
            <person name="Ferreira-Neto J.R.C."/>
            <person name="da Silva M.D."/>
            <person name="Binneck E."/>
            <person name="de Melo N.F."/>
            <person name="da Silva R.H."/>
            <person name="de Melo A.L.T.M."/>
            <person name="Pandolfi V."/>
            <person name="Bustamante F.O."/>
            <person name="Brasileiro-Vidal A.C."/>
            <person name="Benko-Iseppon A.M."/>
        </authorList>
    </citation>
    <scope>NUCLEOTIDE SEQUENCE [LARGE SCALE GENOMIC DNA]</scope>
    <source>
        <tissue evidence="3">Leaves</tissue>
    </source>
</reference>
<protein>
    <submittedName>
        <fullName evidence="3">Uncharacterized protein</fullName>
    </submittedName>
</protein>
<accession>A0ABU6ZDD2</accession>
<comment type="caution">
    <text evidence="3">The sequence shown here is derived from an EMBL/GenBank/DDBJ whole genome shotgun (WGS) entry which is preliminary data.</text>
</comment>
<evidence type="ECO:0000256" key="1">
    <source>
        <dbReference type="SAM" id="MobiDB-lite"/>
    </source>
</evidence>
<organism evidence="3 4">
    <name type="scientific">Stylosanthes scabra</name>
    <dbReference type="NCBI Taxonomy" id="79078"/>
    <lineage>
        <taxon>Eukaryota</taxon>
        <taxon>Viridiplantae</taxon>
        <taxon>Streptophyta</taxon>
        <taxon>Embryophyta</taxon>
        <taxon>Tracheophyta</taxon>
        <taxon>Spermatophyta</taxon>
        <taxon>Magnoliopsida</taxon>
        <taxon>eudicotyledons</taxon>
        <taxon>Gunneridae</taxon>
        <taxon>Pentapetalae</taxon>
        <taxon>rosids</taxon>
        <taxon>fabids</taxon>
        <taxon>Fabales</taxon>
        <taxon>Fabaceae</taxon>
        <taxon>Papilionoideae</taxon>
        <taxon>50 kb inversion clade</taxon>
        <taxon>dalbergioids sensu lato</taxon>
        <taxon>Dalbergieae</taxon>
        <taxon>Pterocarpus clade</taxon>
        <taxon>Stylosanthes</taxon>
    </lineage>
</organism>
<evidence type="ECO:0000256" key="2">
    <source>
        <dbReference type="SAM" id="Phobius"/>
    </source>
</evidence>
<feature type="transmembrane region" description="Helical" evidence="2">
    <location>
        <begin position="126"/>
        <end position="148"/>
    </location>
</feature>
<gene>
    <name evidence="3" type="ORF">PIB30_040591</name>
</gene>
<keyword evidence="2" id="KW-1133">Transmembrane helix</keyword>
<feature type="compositionally biased region" description="Polar residues" evidence="1">
    <location>
        <begin position="1"/>
        <end position="11"/>
    </location>
</feature>
<dbReference type="Proteomes" id="UP001341840">
    <property type="component" value="Unassembled WGS sequence"/>
</dbReference>
<evidence type="ECO:0000313" key="3">
    <source>
        <dbReference type="EMBL" id="MED6219965.1"/>
    </source>
</evidence>
<name>A0ABU6ZDD2_9FABA</name>
<evidence type="ECO:0000313" key="4">
    <source>
        <dbReference type="Proteomes" id="UP001341840"/>
    </source>
</evidence>
<proteinExistence type="predicted"/>
<keyword evidence="4" id="KW-1185">Reference proteome</keyword>
<sequence length="233" mass="26819">MQGRTELSSVQPLDVYKKNLSTGSARDYSRSRADMNDSDSGDPNYNPVADKVDSWEDHLDNLFKREEIENRDTKVRRRDTDNWKVSVIENGVMRPQNITMRQVFSMPAGRQVVLPLNSALQAIGNAGGLLSTVLGIMVIDFAAFPVHVRSWKHMTKFKERECDRQIKACLCSCVCFRSCNILLTILYFLLQRYFPFEVEDKKAVKKVILAKLGKIWKDIRGIFFRSSMMKQRA</sequence>
<keyword evidence="2" id="KW-0812">Transmembrane</keyword>
<keyword evidence="2" id="KW-0472">Membrane</keyword>